<feature type="compositionally biased region" description="Low complexity" evidence="1">
    <location>
        <begin position="23"/>
        <end position="35"/>
    </location>
</feature>
<evidence type="ECO:0000313" key="3">
    <source>
        <dbReference type="Proteomes" id="UP000038010"/>
    </source>
</evidence>
<feature type="region of interest" description="Disordered" evidence="1">
    <location>
        <begin position="185"/>
        <end position="254"/>
    </location>
</feature>
<dbReference type="AlphaFoldDB" id="A0A0N1H063"/>
<feature type="region of interest" description="Disordered" evidence="1">
    <location>
        <begin position="318"/>
        <end position="373"/>
    </location>
</feature>
<feature type="region of interest" description="Disordered" evidence="1">
    <location>
        <begin position="22"/>
        <end position="171"/>
    </location>
</feature>
<evidence type="ECO:0000313" key="2">
    <source>
        <dbReference type="EMBL" id="KPI37135.1"/>
    </source>
</evidence>
<dbReference type="GeneID" id="28735549"/>
<dbReference type="Proteomes" id="UP000038010">
    <property type="component" value="Unassembled WGS sequence"/>
</dbReference>
<reference evidence="2 3" key="1">
    <citation type="submission" date="2015-06" db="EMBL/GenBank/DDBJ databases">
        <title>Draft genome of the ant-associated black yeast Phialophora attae CBS 131958.</title>
        <authorList>
            <person name="Moreno L.F."/>
            <person name="Stielow B.J."/>
            <person name="de Hoog S."/>
            <person name="Vicente V.A."/>
            <person name="Weiss V.A."/>
            <person name="de Vries M."/>
            <person name="Cruz L.M."/>
            <person name="Souza E.M."/>
        </authorList>
    </citation>
    <scope>NUCLEOTIDE SEQUENCE [LARGE SCALE GENOMIC DNA]</scope>
    <source>
        <strain evidence="2 3">CBS 131958</strain>
    </source>
</reference>
<feature type="compositionally biased region" description="Basic and acidic residues" evidence="1">
    <location>
        <begin position="197"/>
        <end position="206"/>
    </location>
</feature>
<feature type="compositionally biased region" description="Basic and acidic residues" evidence="1">
    <location>
        <begin position="318"/>
        <end position="327"/>
    </location>
</feature>
<feature type="compositionally biased region" description="Basic and acidic residues" evidence="1">
    <location>
        <begin position="73"/>
        <end position="97"/>
    </location>
</feature>
<dbReference type="EMBL" id="LFJN01000026">
    <property type="protein sequence ID" value="KPI37135.1"/>
    <property type="molecule type" value="Genomic_DNA"/>
</dbReference>
<feature type="compositionally biased region" description="Basic and acidic residues" evidence="1">
    <location>
        <begin position="41"/>
        <end position="65"/>
    </location>
</feature>
<proteinExistence type="predicted"/>
<feature type="compositionally biased region" description="Low complexity" evidence="1">
    <location>
        <begin position="157"/>
        <end position="167"/>
    </location>
</feature>
<feature type="compositionally biased region" description="Polar residues" evidence="1">
    <location>
        <begin position="136"/>
        <end position="145"/>
    </location>
</feature>
<accession>A0A0N1H063</accession>
<feature type="compositionally biased region" description="Low complexity" evidence="1">
    <location>
        <begin position="269"/>
        <end position="281"/>
    </location>
</feature>
<dbReference type="RefSeq" id="XP_017997098.1">
    <property type="nucleotide sequence ID" value="XM_018143669.1"/>
</dbReference>
<comment type="caution">
    <text evidence="2">The sequence shown here is derived from an EMBL/GenBank/DDBJ whole genome shotgun (WGS) entry which is preliminary data.</text>
</comment>
<name>A0A0N1H063_9EURO</name>
<gene>
    <name evidence="2" type="ORF">AB675_3603</name>
</gene>
<evidence type="ECO:0000256" key="1">
    <source>
        <dbReference type="SAM" id="MobiDB-lite"/>
    </source>
</evidence>
<protein>
    <submittedName>
        <fullName evidence="2">Uncharacterized protein</fullName>
    </submittedName>
</protein>
<dbReference type="VEuPathDB" id="FungiDB:AB675_3603"/>
<keyword evidence="3" id="KW-1185">Reference proteome</keyword>
<sequence length="478" mass="55043">MGLPVFREPEDDTAQVVAAKLDQAQAQQRSAIRRQPTLRHARAERERIRERINNHLNDEDRRAERQIAQMEADLQRMRQDLQRNRDRQSESSWRDAEELLQSSRPSYRDEEDTSDTNMHPPRLRNTRLPRPDRQSSLRFEMSAQQSRSVSPRRRRLLSPPSSSGSGRNIPEHHVEDGILWLDRDPENLTPGFAPARQPDHVDRRGLETPPPETWESSLPPLSRSSRRPERPSHRPVDGLGDRRRSPTPDPSAEEETWAHLLNTMDDNRSSATTSFASTRGSNGRSQDSQTTLATSFGEIGNDDSCDLDLPTGITEEIARDIREEHRSRERRQRRNHNEPDRPIMTGAQGLRQHEARMRQRTSTPRSTEGPRASAQIQMIQQIMERFGTSELPDDWWRILGWENDHEPSTLTPSSTGGRLQDEIMQELLLEQRARRQEQRERASQEAVPTGETRAEAAVLMCHRVVFLALGASLLHLER</sequence>
<organism evidence="2 3">
    <name type="scientific">Cyphellophora attinorum</name>
    <dbReference type="NCBI Taxonomy" id="1664694"/>
    <lineage>
        <taxon>Eukaryota</taxon>
        <taxon>Fungi</taxon>
        <taxon>Dikarya</taxon>
        <taxon>Ascomycota</taxon>
        <taxon>Pezizomycotina</taxon>
        <taxon>Eurotiomycetes</taxon>
        <taxon>Chaetothyriomycetidae</taxon>
        <taxon>Chaetothyriales</taxon>
        <taxon>Cyphellophoraceae</taxon>
        <taxon>Cyphellophora</taxon>
    </lineage>
</organism>
<feature type="region of interest" description="Disordered" evidence="1">
    <location>
        <begin position="268"/>
        <end position="290"/>
    </location>
</feature>
<feature type="compositionally biased region" description="Basic and acidic residues" evidence="1">
    <location>
        <begin position="226"/>
        <end position="246"/>
    </location>
</feature>
<dbReference type="OrthoDB" id="272271at2759"/>